<dbReference type="EMBL" id="LJCR01002442">
    <property type="protein sequence ID" value="KPV48729.1"/>
    <property type="molecule type" value="Genomic_DNA"/>
</dbReference>
<feature type="non-terminal residue" evidence="2">
    <location>
        <position position="1"/>
    </location>
</feature>
<keyword evidence="1" id="KW-0732">Signal</keyword>
<keyword evidence="3" id="KW-1185">Reference proteome</keyword>
<dbReference type="InterPro" id="IPR017853">
    <property type="entry name" value="GH"/>
</dbReference>
<evidence type="ECO:0000313" key="2">
    <source>
        <dbReference type="EMBL" id="KPV48729.1"/>
    </source>
</evidence>
<comment type="caution">
    <text evidence="2">The sequence shown here is derived from an EMBL/GenBank/DDBJ whole genome shotgun (WGS) entry which is preliminary data.</text>
</comment>
<protein>
    <recommendedName>
        <fullName evidence="4">Glycosyl hydrolase-like 10 domain-containing protein</fullName>
    </recommendedName>
</protein>
<proteinExistence type="predicted"/>
<evidence type="ECO:0008006" key="4">
    <source>
        <dbReference type="Google" id="ProtNLM"/>
    </source>
</evidence>
<sequence length="338" mass="37675">SAVDVSSDWRRFPRYGFLSQFGADVDAAATVAALNRFHLNALQFYDWQWQHHRPYSPAASWPDIAGRSTARETVAALIEQAHARGMLAFNYNLAYGAYDNYWRDGSGVKTEWGLFKSGGGNYTPEQQDFHPLPASWPSSKLFLFDPANREWQAYIFGPERAVFEHFAFDGWHIDTLGKRGLLWNWNRQIVNLPLAYADFVNAARAALGKRMIFNAVGGYGLNDLADKADVDVLYAELWENDGTSTYGDIVDLVEKTRAHSDKAIVLPAYMNRDYANASAGGAHTFREPSVRLADAAIFAAGADHLELGDQAGMLSKEYFPSQPLVIGDTLRAAVQESY</sequence>
<dbReference type="InterPro" id="IPR025092">
    <property type="entry name" value="Glyco_hydro_66"/>
</dbReference>
<organism evidence="2 3">
    <name type="scientific">Kouleothrix aurantiaca</name>
    <dbReference type="NCBI Taxonomy" id="186479"/>
    <lineage>
        <taxon>Bacteria</taxon>
        <taxon>Bacillati</taxon>
        <taxon>Chloroflexota</taxon>
        <taxon>Chloroflexia</taxon>
        <taxon>Chloroflexales</taxon>
        <taxon>Roseiflexineae</taxon>
        <taxon>Roseiflexaceae</taxon>
        <taxon>Kouleothrix</taxon>
    </lineage>
</organism>
<dbReference type="SUPFAM" id="SSF51445">
    <property type="entry name" value="(Trans)glycosidases"/>
    <property type="match status" value="1"/>
</dbReference>
<dbReference type="AlphaFoldDB" id="A0A0P9CSW0"/>
<dbReference type="Pfam" id="PF13199">
    <property type="entry name" value="Glyco_hydro_66"/>
    <property type="match status" value="1"/>
</dbReference>
<feature type="non-terminal residue" evidence="2">
    <location>
        <position position="338"/>
    </location>
</feature>
<gene>
    <name evidence="2" type="ORF">SE17_36510</name>
</gene>
<reference evidence="2 3" key="1">
    <citation type="submission" date="2015-09" db="EMBL/GenBank/DDBJ databases">
        <title>Draft genome sequence of Kouleothrix aurantiaca JCM 19913.</title>
        <authorList>
            <person name="Hemp J."/>
        </authorList>
    </citation>
    <scope>NUCLEOTIDE SEQUENCE [LARGE SCALE GENOMIC DNA]</scope>
    <source>
        <strain evidence="2 3">COM-B</strain>
    </source>
</reference>
<accession>A0A0P9CSW0</accession>
<dbReference type="Proteomes" id="UP000050509">
    <property type="component" value="Unassembled WGS sequence"/>
</dbReference>
<name>A0A0P9CSW0_9CHLR</name>
<evidence type="ECO:0000256" key="1">
    <source>
        <dbReference type="ARBA" id="ARBA00022729"/>
    </source>
</evidence>
<evidence type="ECO:0000313" key="3">
    <source>
        <dbReference type="Proteomes" id="UP000050509"/>
    </source>
</evidence>
<dbReference type="Gene3D" id="3.20.20.80">
    <property type="entry name" value="Glycosidases"/>
    <property type="match status" value="1"/>
</dbReference>
<dbReference type="CDD" id="cd14745">
    <property type="entry name" value="GH66"/>
    <property type="match status" value="1"/>
</dbReference>